<evidence type="ECO:0008006" key="3">
    <source>
        <dbReference type="Google" id="ProtNLM"/>
    </source>
</evidence>
<dbReference type="Proteomes" id="UP000467841">
    <property type="component" value="Unassembled WGS sequence"/>
</dbReference>
<dbReference type="EMBL" id="CACVBM020001053">
    <property type="protein sequence ID" value="CAA7027275.1"/>
    <property type="molecule type" value="Genomic_DNA"/>
</dbReference>
<evidence type="ECO:0000313" key="2">
    <source>
        <dbReference type="Proteomes" id="UP000467841"/>
    </source>
</evidence>
<name>A0A6D2IJN0_9BRAS</name>
<organism evidence="1 2">
    <name type="scientific">Microthlaspi erraticum</name>
    <dbReference type="NCBI Taxonomy" id="1685480"/>
    <lineage>
        <taxon>Eukaryota</taxon>
        <taxon>Viridiplantae</taxon>
        <taxon>Streptophyta</taxon>
        <taxon>Embryophyta</taxon>
        <taxon>Tracheophyta</taxon>
        <taxon>Spermatophyta</taxon>
        <taxon>Magnoliopsida</taxon>
        <taxon>eudicotyledons</taxon>
        <taxon>Gunneridae</taxon>
        <taxon>Pentapetalae</taxon>
        <taxon>rosids</taxon>
        <taxon>malvids</taxon>
        <taxon>Brassicales</taxon>
        <taxon>Brassicaceae</taxon>
        <taxon>Coluteocarpeae</taxon>
        <taxon>Microthlaspi</taxon>
    </lineage>
</organism>
<proteinExistence type="predicted"/>
<keyword evidence="2" id="KW-1185">Reference proteome</keyword>
<sequence>MTNMERQRRHLYDTRVCQVCKGGEESILHVLRDCPAMSGIWTRVVPPQRQREFFNASLLSWLFENLGHDADMGGYLWSTFFAMAAWWGWKWRC</sequence>
<comment type="caution">
    <text evidence="1">The sequence shown here is derived from an EMBL/GenBank/DDBJ whole genome shotgun (WGS) entry which is preliminary data.</text>
</comment>
<gene>
    <name evidence="1" type="ORF">MERR_LOCUS14510</name>
</gene>
<dbReference type="AlphaFoldDB" id="A0A6D2IJN0"/>
<evidence type="ECO:0000313" key="1">
    <source>
        <dbReference type="EMBL" id="CAA7027275.1"/>
    </source>
</evidence>
<dbReference type="OrthoDB" id="846389at2759"/>
<reference evidence="1" key="1">
    <citation type="submission" date="2020-01" db="EMBL/GenBank/DDBJ databases">
        <authorList>
            <person name="Mishra B."/>
        </authorList>
    </citation>
    <scope>NUCLEOTIDE SEQUENCE [LARGE SCALE GENOMIC DNA]</scope>
</reference>
<accession>A0A6D2IJN0</accession>
<protein>
    <recommendedName>
        <fullName evidence="3">Reverse transcriptase zinc-binding domain-containing protein</fullName>
    </recommendedName>
</protein>